<name>A0A202E9V7_9EURY</name>
<dbReference type="InterPro" id="IPR013373">
    <property type="entry name" value="Flagellin/pilin_N_arc"/>
</dbReference>
<dbReference type="EMBL" id="MWPH01000002">
    <property type="protein sequence ID" value="OVE84999.1"/>
    <property type="molecule type" value="Genomic_DNA"/>
</dbReference>
<evidence type="ECO:0000256" key="3">
    <source>
        <dbReference type="ARBA" id="ARBA00022440"/>
    </source>
</evidence>
<evidence type="ECO:0000256" key="2">
    <source>
        <dbReference type="ARBA" id="ARBA00010256"/>
    </source>
</evidence>
<gene>
    <name evidence="6" type="ORF">B2G88_11630</name>
</gene>
<comment type="caution">
    <text evidence="6">The sequence shown here is derived from an EMBL/GenBank/DDBJ whole genome shotgun (WGS) entry which is preliminary data.</text>
</comment>
<comment type="subcellular location">
    <subcellularLocation>
        <location evidence="1 4">Archaeal flagellum</location>
    </subcellularLocation>
</comment>
<dbReference type="GO" id="GO:0005198">
    <property type="term" value="F:structural molecule activity"/>
    <property type="evidence" value="ECO:0007669"/>
    <property type="project" value="InterPro"/>
</dbReference>
<accession>A0A202E9V7</accession>
<dbReference type="NCBIfam" id="TIGR02537">
    <property type="entry name" value="arch_flag_Nterm"/>
    <property type="match status" value="1"/>
</dbReference>
<keyword evidence="5" id="KW-0472">Membrane</keyword>
<dbReference type="AlphaFoldDB" id="A0A202E9V7"/>
<protein>
    <recommendedName>
        <fullName evidence="4">Flagellin</fullName>
    </recommendedName>
</protein>
<evidence type="ECO:0000256" key="4">
    <source>
        <dbReference type="RuleBase" id="RU361282"/>
    </source>
</evidence>
<comment type="similarity">
    <text evidence="2 4">Belongs to the archaeal flagellin family.</text>
</comment>
<dbReference type="Pfam" id="PF01917">
    <property type="entry name" value="Flagellin_arch-type"/>
    <property type="match status" value="1"/>
</dbReference>
<dbReference type="GO" id="GO:0097589">
    <property type="term" value="C:archaeal-type flagellum"/>
    <property type="evidence" value="ECO:0007669"/>
    <property type="project" value="UniProtKB-SubCell"/>
</dbReference>
<dbReference type="PANTHER" id="PTHR35903:SF1">
    <property type="entry name" value="FLAGELLIN B1"/>
    <property type="match status" value="1"/>
</dbReference>
<sequence>MPDTDEPRATRAQVGIGTLIIFIAMVLVAALAAAVLLNTAGALQAQAEATGAESTAQVSDNLDVYTAVGTIDENNNIPTIEITVGPGAGSSAIDLEEATINYVGSGGQAYLVLDDEDITVDGADGTVLERGSDRATLSINLEEAAGPLEADDDASVTIMTGQGVQTTATITVPSTLESEGSSVRL</sequence>
<dbReference type="Proteomes" id="UP000196084">
    <property type="component" value="Unassembled WGS sequence"/>
</dbReference>
<keyword evidence="7" id="KW-1185">Reference proteome</keyword>
<comment type="function">
    <text evidence="4">Flagellin is the subunit protein which polymerizes to form the filaments of archaeal flagella.</text>
</comment>
<evidence type="ECO:0000313" key="7">
    <source>
        <dbReference type="Proteomes" id="UP000196084"/>
    </source>
</evidence>
<evidence type="ECO:0000256" key="5">
    <source>
        <dbReference type="SAM" id="Phobius"/>
    </source>
</evidence>
<dbReference type="InterPro" id="IPR002774">
    <property type="entry name" value="Flagellin_arc-type"/>
</dbReference>
<keyword evidence="3 4" id="KW-0974">Archaeal flagellum</keyword>
<feature type="transmembrane region" description="Helical" evidence="5">
    <location>
        <begin position="12"/>
        <end position="37"/>
    </location>
</feature>
<evidence type="ECO:0000313" key="6">
    <source>
        <dbReference type="EMBL" id="OVE84999.1"/>
    </source>
</evidence>
<reference evidence="6 7" key="1">
    <citation type="submission" date="2017-02" db="EMBL/GenBank/DDBJ databases">
        <title>Natronthermophilus aegyptiacus gen. nov.,sp. nov., an aerobic, extremely halophilic alkalithermophilic archaeon isolated from the athalassohaline Wadi An Natrun, Egypt.</title>
        <authorList>
            <person name="Zhao B."/>
        </authorList>
    </citation>
    <scope>NUCLEOTIDE SEQUENCE [LARGE SCALE GENOMIC DNA]</scope>
    <source>
        <strain evidence="6 7">CGMCC 1.3597</strain>
    </source>
</reference>
<evidence type="ECO:0000256" key="1">
    <source>
        <dbReference type="ARBA" id="ARBA00004618"/>
    </source>
</evidence>
<dbReference type="PANTHER" id="PTHR35903">
    <property type="entry name" value="FLAGELLIN B1"/>
    <property type="match status" value="1"/>
</dbReference>
<organism evidence="6 7">
    <name type="scientific">Natronolimnobius baerhuensis</name>
    <dbReference type="NCBI Taxonomy" id="253108"/>
    <lineage>
        <taxon>Archaea</taxon>
        <taxon>Methanobacteriati</taxon>
        <taxon>Methanobacteriota</taxon>
        <taxon>Stenosarchaea group</taxon>
        <taxon>Halobacteria</taxon>
        <taxon>Halobacteriales</taxon>
        <taxon>Natrialbaceae</taxon>
        <taxon>Natronolimnobius</taxon>
    </lineage>
</organism>
<dbReference type="GO" id="GO:0097588">
    <property type="term" value="P:archaeal or bacterial-type flagellum-dependent cell motility"/>
    <property type="evidence" value="ECO:0007669"/>
    <property type="project" value="InterPro"/>
</dbReference>
<keyword evidence="5" id="KW-1133">Transmembrane helix</keyword>
<keyword evidence="5" id="KW-0812">Transmembrane</keyword>
<proteinExistence type="inferred from homology"/>